<comment type="caution">
    <text evidence="1">The sequence shown here is derived from an EMBL/GenBank/DDBJ whole genome shotgun (WGS) entry which is preliminary data.</text>
</comment>
<dbReference type="Proteomes" id="UP001374599">
    <property type="component" value="Unassembled WGS sequence"/>
</dbReference>
<name>A0ACB5UQX4_9FIRM</name>
<gene>
    <name evidence="1" type="ORF">AN2V17_41740</name>
</gene>
<reference evidence="1" key="1">
    <citation type="submission" date="2023-09" db="EMBL/GenBank/DDBJ databases">
        <title>Vallitalea sediminicola and Vallitalea maricola sp. nov., anaerobic bacteria isolated from marine sediment.</title>
        <authorList>
            <person name="Hirano S."/>
            <person name="Maeda A."/>
            <person name="Terahara T."/>
            <person name="Mori K."/>
            <person name="Hamada M."/>
            <person name="Matsumoto R."/>
            <person name="Kobayashi T."/>
        </authorList>
    </citation>
    <scope>NUCLEOTIDE SEQUENCE</scope>
    <source>
        <strain evidence="1">AN17-2</strain>
    </source>
</reference>
<sequence length="160" mass="18251">MDNGKKLVVFYSLGGNTRFIAEEIKREEKTDLLELKLKKDIKSKGFLKYLIGGRQAITDKKPELLPYNVNLDQYETIFIGSPIWANHFSPAVNTFLSENSFINKNIALFCCHAGGGEGKAFKHYKERLKGNRFIGEIELKDPLKAKIESVSKLKNWLNNI</sequence>
<accession>A0ACB5UQX4</accession>
<protein>
    <submittedName>
        <fullName evidence="1">Flavodoxin</fullName>
    </submittedName>
</protein>
<organism evidence="1 2">
    <name type="scientific">Vallitalea maricola</name>
    <dbReference type="NCBI Taxonomy" id="3074433"/>
    <lineage>
        <taxon>Bacteria</taxon>
        <taxon>Bacillati</taxon>
        <taxon>Bacillota</taxon>
        <taxon>Clostridia</taxon>
        <taxon>Lachnospirales</taxon>
        <taxon>Vallitaleaceae</taxon>
        <taxon>Vallitalea</taxon>
    </lineage>
</organism>
<dbReference type="EMBL" id="BTPU01000087">
    <property type="protein sequence ID" value="GMQ64934.1"/>
    <property type="molecule type" value="Genomic_DNA"/>
</dbReference>
<keyword evidence="2" id="KW-1185">Reference proteome</keyword>
<proteinExistence type="predicted"/>
<evidence type="ECO:0000313" key="1">
    <source>
        <dbReference type="EMBL" id="GMQ64934.1"/>
    </source>
</evidence>
<evidence type="ECO:0000313" key="2">
    <source>
        <dbReference type="Proteomes" id="UP001374599"/>
    </source>
</evidence>